<evidence type="ECO:0000259" key="4">
    <source>
        <dbReference type="SMART" id="SM00717"/>
    </source>
</evidence>
<dbReference type="Proteomes" id="UP000030748">
    <property type="component" value="Unassembled WGS sequence"/>
</dbReference>
<dbReference type="GO" id="GO:0030154">
    <property type="term" value="P:cell differentiation"/>
    <property type="evidence" value="ECO:0000318"/>
    <property type="project" value="GO_Central"/>
</dbReference>
<evidence type="ECO:0000313" key="6">
    <source>
        <dbReference type="Proteomes" id="UP000030748"/>
    </source>
</evidence>
<feature type="domain" description="Myb-like" evidence="4">
    <location>
        <begin position="27"/>
        <end position="75"/>
    </location>
</feature>
<dbReference type="EMBL" id="KI630473">
    <property type="protein sequence ID" value="EYU38903.1"/>
    <property type="molecule type" value="Genomic_DNA"/>
</dbReference>
<dbReference type="InterPro" id="IPR009057">
    <property type="entry name" value="Homeodomain-like_sf"/>
</dbReference>
<protein>
    <recommendedName>
        <fullName evidence="4">Myb-like domain-containing protein</fullName>
    </recommendedName>
</protein>
<keyword evidence="6" id="KW-1185">Reference proteome</keyword>
<dbReference type="InterPro" id="IPR001005">
    <property type="entry name" value="SANT/Myb"/>
</dbReference>
<keyword evidence="3" id="KW-0539">Nucleus</keyword>
<accession>A0A022RGH5</accession>
<dbReference type="SMART" id="SM00717">
    <property type="entry name" value="SANT"/>
    <property type="match status" value="1"/>
</dbReference>
<keyword evidence="2" id="KW-0238">DNA-binding</keyword>
<name>A0A022RGH5_ERYGU</name>
<dbReference type="PANTHER" id="PTHR47998">
    <property type="entry name" value="TRANSCRIPTION FACTOR MYB51-LIKE ISOFORM X1"/>
    <property type="match status" value="1"/>
</dbReference>
<evidence type="ECO:0000256" key="1">
    <source>
        <dbReference type="ARBA" id="ARBA00004123"/>
    </source>
</evidence>
<dbReference type="PANTHER" id="PTHR47998:SF93">
    <property type="entry name" value="MYB-LIKE TRANSCRIPTION FACTOR ETC1"/>
    <property type="match status" value="1"/>
</dbReference>
<dbReference type="InterPro" id="IPR015495">
    <property type="entry name" value="Myb_TF_plants"/>
</dbReference>
<dbReference type="STRING" id="4155.A0A022RGH5"/>
<dbReference type="Pfam" id="PF00249">
    <property type="entry name" value="Myb_DNA-binding"/>
    <property type="match status" value="1"/>
</dbReference>
<organism evidence="5 6">
    <name type="scientific">Erythranthe guttata</name>
    <name type="common">Yellow monkey flower</name>
    <name type="synonym">Mimulus guttatus</name>
    <dbReference type="NCBI Taxonomy" id="4155"/>
    <lineage>
        <taxon>Eukaryota</taxon>
        <taxon>Viridiplantae</taxon>
        <taxon>Streptophyta</taxon>
        <taxon>Embryophyta</taxon>
        <taxon>Tracheophyta</taxon>
        <taxon>Spermatophyta</taxon>
        <taxon>Magnoliopsida</taxon>
        <taxon>eudicotyledons</taxon>
        <taxon>Gunneridae</taxon>
        <taxon>Pentapetalae</taxon>
        <taxon>asterids</taxon>
        <taxon>lamiids</taxon>
        <taxon>Lamiales</taxon>
        <taxon>Phrymaceae</taxon>
        <taxon>Erythranthe</taxon>
    </lineage>
</organism>
<comment type="subcellular location">
    <subcellularLocation>
        <location evidence="1">Nucleus</location>
    </subcellularLocation>
</comment>
<dbReference type="GO" id="GO:0006355">
    <property type="term" value="P:regulation of DNA-templated transcription"/>
    <property type="evidence" value="ECO:0000318"/>
    <property type="project" value="GO_Central"/>
</dbReference>
<evidence type="ECO:0000256" key="3">
    <source>
        <dbReference type="ARBA" id="ARBA00023242"/>
    </source>
</evidence>
<sequence length="89" mass="10731">MDKYRQKHPKIQDSNCFFEEVSSVEWELIEMTAQEEDIIIRMHKLVGDKWALIAGRVPGRKAEEIERFWLMRNNNGYFNHHKTTHLQKC</sequence>
<evidence type="ECO:0000256" key="2">
    <source>
        <dbReference type="ARBA" id="ARBA00023125"/>
    </source>
</evidence>
<gene>
    <name evidence="5" type="ORF">MIMGU_mgv1a018133mg</name>
</gene>
<proteinExistence type="predicted"/>
<dbReference type="OrthoDB" id="1077569at2759"/>
<dbReference type="AlphaFoldDB" id="A0A022RGH5"/>
<dbReference type="GO" id="GO:0000976">
    <property type="term" value="F:transcription cis-regulatory region binding"/>
    <property type="evidence" value="ECO:0000318"/>
    <property type="project" value="GO_Central"/>
</dbReference>
<dbReference type="SUPFAM" id="SSF46689">
    <property type="entry name" value="Homeodomain-like"/>
    <property type="match status" value="1"/>
</dbReference>
<dbReference type="Gene3D" id="1.10.10.60">
    <property type="entry name" value="Homeodomain-like"/>
    <property type="match status" value="1"/>
</dbReference>
<dbReference type="PhylomeDB" id="A0A022RGH5"/>
<dbReference type="CDD" id="cd00167">
    <property type="entry name" value="SANT"/>
    <property type="match status" value="1"/>
</dbReference>
<dbReference type="OMA" id="WELIEMT"/>
<dbReference type="KEGG" id="egt:105956343"/>
<reference evidence="5 6" key="1">
    <citation type="journal article" date="2013" name="Proc. Natl. Acad. Sci. U.S.A.">
        <title>Fine-scale variation in meiotic recombination in Mimulus inferred from population shotgun sequencing.</title>
        <authorList>
            <person name="Hellsten U."/>
            <person name="Wright K.M."/>
            <person name="Jenkins J."/>
            <person name="Shu S."/>
            <person name="Yuan Y."/>
            <person name="Wessler S.R."/>
            <person name="Schmutz J."/>
            <person name="Willis J.H."/>
            <person name="Rokhsar D.S."/>
        </authorList>
    </citation>
    <scope>NUCLEOTIDE SEQUENCE [LARGE SCALE GENOMIC DNA]</scope>
    <source>
        <strain evidence="6">cv. DUN x IM62</strain>
    </source>
</reference>
<dbReference type="eggNOG" id="ENOG502S4DP">
    <property type="taxonomic scope" value="Eukaryota"/>
</dbReference>
<dbReference type="GO" id="GO:0005634">
    <property type="term" value="C:nucleus"/>
    <property type="evidence" value="ECO:0000318"/>
    <property type="project" value="GO_Central"/>
</dbReference>
<evidence type="ECO:0000313" key="5">
    <source>
        <dbReference type="EMBL" id="EYU38903.1"/>
    </source>
</evidence>